<dbReference type="Proteomes" id="UP000320643">
    <property type="component" value="Unassembled WGS sequence"/>
</dbReference>
<name>A0A552UVY0_9FLAO</name>
<gene>
    <name evidence="2" type="ORF">FMM05_18035</name>
</gene>
<keyword evidence="1" id="KW-0732">Signal</keyword>
<dbReference type="RefSeq" id="WP_143374819.1">
    <property type="nucleotide sequence ID" value="NZ_VJVZ01000013.1"/>
</dbReference>
<evidence type="ECO:0000256" key="1">
    <source>
        <dbReference type="SAM" id="SignalP"/>
    </source>
</evidence>
<accession>A0A552UVY0</accession>
<dbReference type="OrthoDB" id="883248at2"/>
<evidence type="ECO:0000313" key="3">
    <source>
        <dbReference type="Proteomes" id="UP000320643"/>
    </source>
</evidence>
<sequence>MKKLRCFIIALTAFCGFSTYAQDSLITQPLPTVRSLVNIQVGIVGGYVSYEARISNQFALRTEAGLATNLYSRISEGYFTPNLTVEPRWYYNIEKRARLNKRTRNNSANFATVAVTYYDAVFKVRGGDDDDYVPQQIAFMPKYGIRRDIGRTNLNYEIALGIGYLLFLDDATKPTVKTGELAADIHFRIGYTF</sequence>
<dbReference type="EMBL" id="VJVZ01000013">
    <property type="protein sequence ID" value="TRW22403.1"/>
    <property type="molecule type" value="Genomic_DNA"/>
</dbReference>
<dbReference type="AlphaFoldDB" id="A0A552UVY0"/>
<evidence type="ECO:0008006" key="4">
    <source>
        <dbReference type="Google" id="ProtNLM"/>
    </source>
</evidence>
<keyword evidence="3" id="KW-1185">Reference proteome</keyword>
<feature type="signal peptide" evidence="1">
    <location>
        <begin position="1"/>
        <end position="21"/>
    </location>
</feature>
<feature type="chain" id="PRO_5021752112" description="DUF3575 domain-containing protein" evidence="1">
    <location>
        <begin position="22"/>
        <end position="193"/>
    </location>
</feature>
<organism evidence="2 3">
    <name type="scientific">Flavobacterium zepuense</name>
    <dbReference type="NCBI Taxonomy" id="2593302"/>
    <lineage>
        <taxon>Bacteria</taxon>
        <taxon>Pseudomonadati</taxon>
        <taxon>Bacteroidota</taxon>
        <taxon>Flavobacteriia</taxon>
        <taxon>Flavobacteriales</taxon>
        <taxon>Flavobacteriaceae</taxon>
        <taxon>Flavobacterium</taxon>
    </lineage>
</organism>
<evidence type="ECO:0000313" key="2">
    <source>
        <dbReference type="EMBL" id="TRW22403.1"/>
    </source>
</evidence>
<comment type="caution">
    <text evidence="2">The sequence shown here is derived from an EMBL/GenBank/DDBJ whole genome shotgun (WGS) entry which is preliminary data.</text>
</comment>
<protein>
    <recommendedName>
        <fullName evidence="4">DUF3575 domain-containing protein</fullName>
    </recommendedName>
</protein>
<reference evidence="2 3" key="1">
    <citation type="submission" date="2019-07" db="EMBL/GenBank/DDBJ databases">
        <title>Flavobacterium sp. nov., isolated from glacier ice.</title>
        <authorList>
            <person name="Liu Q."/>
            <person name="Xin Y.-H."/>
        </authorList>
    </citation>
    <scope>NUCLEOTIDE SEQUENCE [LARGE SCALE GENOMIC DNA]</scope>
    <source>
        <strain evidence="2 3">ZT4R6</strain>
    </source>
</reference>
<proteinExistence type="predicted"/>